<gene>
    <name evidence="6" type="ORF">PCARR_a3432</name>
</gene>
<comment type="similarity">
    <text evidence="1">Belongs to the 'phage' integrase family.</text>
</comment>
<keyword evidence="7" id="KW-1185">Reference proteome</keyword>
<evidence type="ECO:0000256" key="4">
    <source>
        <dbReference type="ARBA" id="ARBA00023172"/>
    </source>
</evidence>
<dbReference type="InterPro" id="IPR050090">
    <property type="entry name" value="Tyrosine_recombinase_XerCD"/>
</dbReference>
<evidence type="ECO:0000313" key="6">
    <source>
        <dbReference type="EMBL" id="MBE0381636.1"/>
    </source>
</evidence>
<feature type="domain" description="Tyr recombinase" evidence="5">
    <location>
        <begin position="114"/>
        <end position="308"/>
    </location>
</feature>
<dbReference type="PROSITE" id="PS51898">
    <property type="entry name" value="TYR_RECOMBINASE"/>
    <property type="match status" value="1"/>
</dbReference>
<evidence type="ECO:0000256" key="2">
    <source>
        <dbReference type="ARBA" id="ARBA00022908"/>
    </source>
</evidence>
<dbReference type="PANTHER" id="PTHR30349:SF41">
    <property type="entry name" value="INTEGRASE_RECOMBINASE PROTEIN MJ0367-RELATED"/>
    <property type="match status" value="1"/>
</dbReference>
<dbReference type="PANTHER" id="PTHR30349">
    <property type="entry name" value="PHAGE INTEGRASE-RELATED"/>
    <property type="match status" value="1"/>
</dbReference>
<sequence length="312" mass="35149">MPLVIKNDECPVYAYINSLRAVSSKSTALRVLHSIAQKLGQSNYYSINWARFDRNTLNSLVALLKDKGLSYETIGLYLSITKSVLREAFLLGQINSLHWERVKSVKPPMLGKKKLHATLSQSDFAHLLNTIEALALTNTKKIRDQAIFHLLIGCGLRRFELAKLKLSAIDLTGNKITFDGKGGKERTVAIHPITMKALKEWMVIRGYKEGAVFTRVYKSGELHKSVSTNNIDEIPHFSSESIYLLCKTYGLVSAGITPHSLRRSYATWLSRNGANIQHISKLMGHSSIKTTEIYIKTEQREIDKTVLDKLFV</sequence>
<dbReference type="InterPro" id="IPR011010">
    <property type="entry name" value="DNA_brk_join_enz"/>
</dbReference>
<evidence type="ECO:0000313" key="7">
    <source>
        <dbReference type="Proteomes" id="UP000615003"/>
    </source>
</evidence>
<dbReference type="RefSeq" id="WP_131692549.1">
    <property type="nucleotide sequence ID" value="NZ_AQGW01000016.1"/>
</dbReference>
<dbReference type="InterPro" id="IPR002104">
    <property type="entry name" value="Integrase_catalytic"/>
</dbReference>
<dbReference type="CDD" id="cd00397">
    <property type="entry name" value="DNA_BRE_C"/>
    <property type="match status" value="1"/>
</dbReference>
<evidence type="ECO:0000259" key="5">
    <source>
        <dbReference type="PROSITE" id="PS51898"/>
    </source>
</evidence>
<keyword evidence="3" id="KW-0238">DNA-binding</keyword>
<name>A0ABR9EM50_PSEVC</name>
<keyword evidence="2" id="KW-0229">DNA integration</keyword>
<dbReference type="Pfam" id="PF00589">
    <property type="entry name" value="Phage_integrase"/>
    <property type="match status" value="1"/>
</dbReference>
<dbReference type="Gene3D" id="1.10.443.10">
    <property type="entry name" value="Intergrase catalytic core"/>
    <property type="match status" value="1"/>
</dbReference>
<reference evidence="6 7" key="1">
    <citation type="submission" date="2015-06" db="EMBL/GenBank/DDBJ databases">
        <title>Genome sequence of Pseudoalteromonas carrageenovora.</title>
        <authorList>
            <person name="Xie B.-B."/>
            <person name="Rong J.-C."/>
            <person name="Qin Q.-L."/>
            <person name="Zhang Y.-Z."/>
        </authorList>
    </citation>
    <scope>NUCLEOTIDE SEQUENCE [LARGE SCALE GENOMIC DNA]</scope>
    <source>
        <strain evidence="6 7">IAM 12662</strain>
    </source>
</reference>
<organism evidence="6 7">
    <name type="scientific">Pseudoalteromonas carrageenovora IAM 12662</name>
    <dbReference type="NCBI Taxonomy" id="1314868"/>
    <lineage>
        <taxon>Bacteria</taxon>
        <taxon>Pseudomonadati</taxon>
        <taxon>Pseudomonadota</taxon>
        <taxon>Gammaproteobacteria</taxon>
        <taxon>Alteromonadales</taxon>
        <taxon>Pseudoalteromonadaceae</taxon>
        <taxon>Pseudoalteromonas</taxon>
    </lineage>
</organism>
<comment type="caution">
    <text evidence="6">The sequence shown here is derived from an EMBL/GenBank/DDBJ whole genome shotgun (WGS) entry which is preliminary data.</text>
</comment>
<keyword evidence="4" id="KW-0233">DNA recombination</keyword>
<protein>
    <recommendedName>
        <fullName evidence="5">Tyr recombinase domain-containing protein</fullName>
    </recommendedName>
</protein>
<dbReference type="EMBL" id="AQGW01000016">
    <property type="protein sequence ID" value="MBE0381636.1"/>
    <property type="molecule type" value="Genomic_DNA"/>
</dbReference>
<proteinExistence type="inferred from homology"/>
<accession>A0ABR9EM50</accession>
<dbReference type="SUPFAM" id="SSF56349">
    <property type="entry name" value="DNA breaking-rejoining enzymes"/>
    <property type="match status" value="1"/>
</dbReference>
<evidence type="ECO:0000256" key="1">
    <source>
        <dbReference type="ARBA" id="ARBA00008857"/>
    </source>
</evidence>
<evidence type="ECO:0000256" key="3">
    <source>
        <dbReference type="ARBA" id="ARBA00023125"/>
    </source>
</evidence>
<dbReference type="InterPro" id="IPR013762">
    <property type="entry name" value="Integrase-like_cat_sf"/>
</dbReference>
<dbReference type="Proteomes" id="UP000615003">
    <property type="component" value="Unassembled WGS sequence"/>
</dbReference>